<dbReference type="Pfam" id="PF00535">
    <property type="entry name" value="Glycos_transf_2"/>
    <property type="match status" value="1"/>
</dbReference>
<dbReference type="PANTHER" id="PTHR43179:SF7">
    <property type="entry name" value="RHAMNOSYLTRANSFERASE WBBL"/>
    <property type="match status" value="1"/>
</dbReference>
<evidence type="ECO:0000256" key="1">
    <source>
        <dbReference type="SAM" id="MobiDB-lite"/>
    </source>
</evidence>
<feature type="compositionally biased region" description="Low complexity" evidence="1">
    <location>
        <begin position="1056"/>
        <end position="1066"/>
    </location>
</feature>
<evidence type="ECO:0000259" key="2">
    <source>
        <dbReference type="Pfam" id="PF00535"/>
    </source>
</evidence>
<dbReference type="InterPro" id="IPR029044">
    <property type="entry name" value="Nucleotide-diphossugar_trans"/>
</dbReference>
<reference evidence="3" key="1">
    <citation type="submission" date="2009-10" db="EMBL/GenBank/DDBJ databases">
        <title>Diversity of trophic interactions inside an arsenic-rich microbial ecosystem.</title>
        <authorList>
            <person name="Bertin P.N."/>
            <person name="Heinrich-Salmeron A."/>
            <person name="Pelletier E."/>
            <person name="Goulhen-Chollet F."/>
            <person name="Arsene-Ploetze F."/>
            <person name="Gallien S."/>
            <person name="Calteau A."/>
            <person name="Vallenet D."/>
            <person name="Casiot C."/>
            <person name="Chane-Woon-Ming B."/>
            <person name="Giloteaux L."/>
            <person name="Barakat M."/>
            <person name="Bonnefoy V."/>
            <person name="Bruneel O."/>
            <person name="Chandler M."/>
            <person name="Cleiss J."/>
            <person name="Duran R."/>
            <person name="Elbaz-Poulichet F."/>
            <person name="Fonknechten N."/>
            <person name="Lauga B."/>
            <person name="Mornico D."/>
            <person name="Ortet P."/>
            <person name="Schaeffer C."/>
            <person name="Siguier P."/>
            <person name="Alexander Thil Smith A."/>
            <person name="Van Dorsselaer A."/>
            <person name="Weissenbach J."/>
            <person name="Medigue C."/>
            <person name="Le Paslier D."/>
        </authorList>
    </citation>
    <scope>NUCLEOTIDE SEQUENCE</scope>
</reference>
<dbReference type="Gene3D" id="3.90.550.10">
    <property type="entry name" value="Spore Coat Polysaccharide Biosynthesis Protein SpsA, Chain A"/>
    <property type="match status" value="2"/>
</dbReference>
<feature type="region of interest" description="Disordered" evidence="1">
    <location>
        <begin position="1050"/>
        <end position="1077"/>
    </location>
</feature>
<dbReference type="PANTHER" id="PTHR43179">
    <property type="entry name" value="RHAMNOSYLTRANSFERASE WBBL"/>
    <property type="match status" value="1"/>
</dbReference>
<proteinExistence type="predicted"/>
<dbReference type="InterPro" id="IPR029063">
    <property type="entry name" value="SAM-dependent_MTases_sf"/>
</dbReference>
<comment type="caution">
    <text evidence="3">The sequence shown here is derived from an EMBL/GenBank/DDBJ whole genome shotgun (WGS) entry which is preliminary data.</text>
</comment>
<accession>E6PMA4</accession>
<gene>
    <name evidence="3" type="ORF">CARN2_1045</name>
</gene>
<evidence type="ECO:0000313" key="3">
    <source>
        <dbReference type="EMBL" id="CBH96056.1"/>
    </source>
</evidence>
<protein>
    <recommendedName>
        <fullName evidence="2">Glycosyltransferase 2-like domain-containing protein</fullName>
    </recommendedName>
</protein>
<dbReference type="Pfam" id="PF05045">
    <property type="entry name" value="RgpF"/>
    <property type="match status" value="1"/>
</dbReference>
<dbReference type="Gene3D" id="3.40.50.150">
    <property type="entry name" value="Vaccinia Virus protein VP39"/>
    <property type="match status" value="1"/>
</dbReference>
<dbReference type="EMBL" id="CABM01000017">
    <property type="protein sequence ID" value="CBH96056.1"/>
    <property type="molecule type" value="Genomic_DNA"/>
</dbReference>
<dbReference type="SUPFAM" id="SSF53448">
    <property type="entry name" value="Nucleotide-diphospho-sugar transferases"/>
    <property type="match status" value="2"/>
</dbReference>
<dbReference type="CDD" id="cd04186">
    <property type="entry name" value="GT_2_like_c"/>
    <property type="match status" value="1"/>
</dbReference>
<organism evidence="3">
    <name type="scientific">mine drainage metagenome</name>
    <dbReference type="NCBI Taxonomy" id="410659"/>
    <lineage>
        <taxon>unclassified sequences</taxon>
        <taxon>metagenomes</taxon>
        <taxon>ecological metagenomes</taxon>
    </lineage>
</organism>
<sequence>MTSSQTHLWESIDSAEETGIGAYHSNPRADLLSLLRQPPRRVLDVGCASGAMGAWLKRQFPKVELWGIEANPHVARQAQAHYHRVMPGLLEDVDLAAQGLQAASLDTLVLADVLEHMRNPWRALHALRPWLSGDAQVLISLPNARNLWLLNELAEGRLTYEPSGILDITHLRFFTRDEGQRMLEQTGYTVEAVSYGPDSRFFQTPRPAAFPANLETEHLVLKNVDADEYQQLISLQIFYRARPQPAESRVFIPTRAAMPASAAGHAEARVLRAGQQQGTGTAVLLHLYYPELWPEFARMLAALPEPKDLYVSLSAGREDVLDDIARDAPQAFVLSHPNRGRDIAPRLALLRHARTKRYGQLLFLHGKKSPHLREVQNIQIPFLQHRDGDRWRQELMAALLGTPLQVQSAFARNPRLGLIGPAGFWLGLRGDPNLPRLAGLTQRMGIAPDVSRHGYFAGSMFWCRPQALDPLLALNLSEADFDAEEGQADATLAHAVERLFALSAEKAGFQIADTAGNILAEPPRPIQPWLPEGRWLPREKDWALQTIGSWTSAKPPLPRFALALLPHATQPAQATAASLDAQWLGAQALNLPQAESAVALLHAANQALKDSGADWLGLIDAGDQLAPDALFRIAHAVREHPQWQLVYTDEDNITPDGQHVNPHCKPDFNLDYLRSLPYVGGLMLVRRDLFAALRGFDAAHEGAEDYDLALRAWEHLQARGAQGNAGPSQVSLPPEGGGDGAAISWGHDADAAIGHVPEVLYHRLQGSGHTRKSVPEILAAGQAALERHFQRLGIAAAVQPGPFPPAFRVQWPLPEARPLVSILVPTRDQLPMLQRCIESLIEKTRWPRYEILIIDNDSQADDARNYLAAIEAKEAELGDRLRVIRQPGPFNFSAMNNAAARAARGDYLLLLNNDTAVLHEDWLDEMMGHALRPDVGIVGAKLLYPDGKIQHTGVILGMRGPAEHPFIARAPEDRGYFGRAQLTQNYSAVTGACLLVRKSVFDQVGGLDENDFKVSYNDIDLCLKVREAGLRIVWTPYALLMHEGSASQKGKVEQEAASPPQAAAAPRGGEKTWGRPGAFLQAKPDEAKLRRFAAEKDAMYAKWLPKLAYDPAYNRHLSLASTDFLLEDQPPLSWDPAWRPCPRILVHPADREGCGEYRIIAPMRALNRAGVTQGWETMRLYEPAEMERMQPDSLVVQRQMEWPQIEALERHARTSKAFRVFEIDDLITNLPLKSVHKSSIHKDIAKRFRKAAGLCNRLVVATEPLAKAYAGFSDEVVVMPNYLEAARWGALQPVRAERARPRVGWAGGIGHTGDLELIVDVVRETAAEVDWVFFGLCPEALKPLVKEFHPGVPLDQYAAKLSSLDLDLAVAPLEDNAFNAAKSHLRLLEYGILGYPVICSDLLPYQGDFPVTRVANRFRDWSRALRDAIADRAAMRAQGDALRAKVLAHWMMEDHLDAWLKTWTA</sequence>
<dbReference type="InterPro" id="IPR001173">
    <property type="entry name" value="Glyco_trans_2-like"/>
</dbReference>
<dbReference type="CDD" id="cd02440">
    <property type="entry name" value="AdoMet_MTases"/>
    <property type="match status" value="1"/>
</dbReference>
<dbReference type="Gene3D" id="3.40.50.2000">
    <property type="entry name" value="Glycogen Phosphorylase B"/>
    <property type="match status" value="1"/>
</dbReference>
<dbReference type="SUPFAM" id="SSF53335">
    <property type="entry name" value="S-adenosyl-L-methionine-dependent methyltransferases"/>
    <property type="match status" value="1"/>
</dbReference>
<feature type="domain" description="Glycosyltransferase 2-like" evidence="2">
    <location>
        <begin position="821"/>
        <end position="1004"/>
    </location>
</feature>
<name>E6PMA4_9ZZZZ</name>
<dbReference type="Pfam" id="PF13489">
    <property type="entry name" value="Methyltransf_23"/>
    <property type="match status" value="1"/>
</dbReference>
<dbReference type="InterPro" id="IPR007739">
    <property type="entry name" value="RgpF"/>
</dbReference>